<feature type="compositionally biased region" description="Basic and acidic residues" evidence="1">
    <location>
        <begin position="4307"/>
        <end position="4347"/>
    </location>
</feature>
<feature type="compositionally biased region" description="Basic and acidic residues" evidence="1">
    <location>
        <begin position="30"/>
        <end position="47"/>
    </location>
</feature>
<feature type="compositionally biased region" description="Basic and acidic residues" evidence="1">
    <location>
        <begin position="4611"/>
        <end position="4623"/>
    </location>
</feature>
<feature type="region of interest" description="Disordered" evidence="1">
    <location>
        <begin position="3872"/>
        <end position="3917"/>
    </location>
</feature>
<feature type="compositionally biased region" description="Acidic residues" evidence="1">
    <location>
        <begin position="1356"/>
        <end position="1390"/>
    </location>
</feature>
<feature type="region of interest" description="Disordered" evidence="1">
    <location>
        <begin position="4121"/>
        <end position="4494"/>
    </location>
</feature>
<feature type="compositionally biased region" description="Basic and acidic residues" evidence="1">
    <location>
        <begin position="1342"/>
        <end position="1352"/>
    </location>
</feature>
<feature type="region of interest" description="Disordered" evidence="1">
    <location>
        <begin position="4681"/>
        <end position="4702"/>
    </location>
</feature>
<feature type="region of interest" description="Disordered" evidence="1">
    <location>
        <begin position="965"/>
        <end position="1030"/>
    </location>
</feature>
<feature type="compositionally biased region" description="Basic and acidic residues" evidence="1">
    <location>
        <begin position="3382"/>
        <end position="3399"/>
    </location>
</feature>
<feature type="compositionally biased region" description="Low complexity" evidence="1">
    <location>
        <begin position="2175"/>
        <end position="2195"/>
    </location>
</feature>
<feature type="compositionally biased region" description="Low complexity" evidence="1">
    <location>
        <begin position="2148"/>
        <end position="2168"/>
    </location>
</feature>
<feature type="compositionally biased region" description="Low complexity" evidence="1">
    <location>
        <begin position="3674"/>
        <end position="3685"/>
    </location>
</feature>
<feature type="compositionally biased region" description="Polar residues" evidence="1">
    <location>
        <begin position="4455"/>
        <end position="4482"/>
    </location>
</feature>
<feature type="region of interest" description="Disordered" evidence="1">
    <location>
        <begin position="5098"/>
        <end position="5124"/>
    </location>
</feature>
<feature type="region of interest" description="Disordered" evidence="1">
    <location>
        <begin position="3624"/>
        <end position="3734"/>
    </location>
</feature>
<feature type="region of interest" description="Disordered" evidence="1">
    <location>
        <begin position="4725"/>
        <end position="4745"/>
    </location>
</feature>
<feature type="compositionally biased region" description="Acidic residues" evidence="1">
    <location>
        <begin position="1251"/>
        <end position="1313"/>
    </location>
</feature>
<dbReference type="PANTHER" id="PTHR17571">
    <property type="entry name" value="URINARY PROTEIN RUP /ACROSOMAL PROTEIN SP-10"/>
    <property type="match status" value="1"/>
</dbReference>
<evidence type="ECO:0000313" key="3">
    <source>
        <dbReference type="Proteomes" id="UP001209878"/>
    </source>
</evidence>
<protein>
    <recommendedName>
        <fullName evidence="4">Titin-like</fullName>
    </recommendedName>
</protein>
<feature type="compositionally biased region" description="Low complexity" evidence="1">
    <location>
        <begin position="4366"/>
        <end position="4377"/>
    </location>
</feature>
<feature type="compositionally biased region" description="Low complexity" evidence="1">
    <location>
        <begin position="4419"/>
        <end position="4428"/>
    </location>
</feature>
<feature type="compositionally biased region" description="Acidic residues" evidence="1">
    <location>
        <begin position="1132"/>
        <end position="1193"/>
    </location>
</feature>
<feature type="region of interest" description="Disordered" evidence="1">
    <location>
        <begin position="1056"/>
        <end position="1116"/>
    </location>
</feature>
<feature type="region of interest" description="Disordered" evidence="1">
    <location>
        <begin position="5336"/>
        <end position="5361"/>
    </location>
</feature>
<feature type="region of interest" description="Disordered" evidence="1">
    <location>
        <begin position="5275"/>
        <end position="5317"/>
    </location>
</feature>
<gene>
    <name evidence="2" type="ORF">NP493_529g01081</name>
</gene>
<feature type="compositionally biased region" description="Basic and acidic residues" evidence="1">
    <location>
        <begin position="3102"/>
        <end position="3126"/>
    </location>
</feature>
<feature type="region of interest" description="Disordered" evidence="1">
    <location>
        <begin position="2689"/>
        <end position="2733"/>
    </location>
</feature>
<dbReference type="Proteomes" id="UP001209878">
    <property type="component" value="Unassembled WGS sequence"/>
</dbReference>
<feature type="region of interest" description="Disordered" evidence="1">
    <location>
        <begin position="336"/>
        <end position="363"/>
    </location>
</feature>
<feature type="compositionally biased region" description="Acidic residues" evidence="1">
    <location>
        <begin position="4378"/>
        <end position="4396"/>
    </location>
</feature>
<feature type="compositionally biased region" description="Acidic residues" evidence="1">
    <location>
        <begin position="2071"/>
        <end position="2094"/>
    </location>
</feature>
<feature type="compositionally biased region" description="Basic and acidic residues" evidence="1">
    <location>
        <begin position="4356"/>
        <end position="4365"/>
    </location>
</feature>
<feature type="compositionally biased region" description="Basic and acidic residues" evidence="1">
    <location>
        <begin position="4085"/>
        <end position="4097"/>
    </location>
</feature>
<evidence type="ECO:0008006" key="4">
    <source>
        <dbReference type="Google" id="ProtNLM"/>
    </source>
</evidence>
<feature type="compositionally biased region" description="Acidic residues" evidence="1">
    <location>
        <begin position="3716"/>
        <end position="3725"/>
    </location>
</feature>
<feature type="compositionally biased region" description="Basic and acidic residues" evidence="1">
    <location>
        <begin position="4197"/>
        <end position="4212"/>
    </location>
</feature>
<feature type="compositionally biased region" description="Acidic residues" evidence="1">
    <location>
        <begin position="1873"/>
        <end position="1899"/>
    </location>
</feature>
<feature type="compositionally biased region" description="Basic and acidic residues" evidence="1">
    <location>
        <begin position="3201"/>
        <end position="3230"/>
    </location>
</feature>
<feature type="region of interest" description="Disordered" evidence="1">
    <location>
        <begin position="4611"/>
        <end position="4652"/>
    </location>
</feature>
<sequence>MSTTEEVVNDMVAETEQPQKMLNQNQWQSVKEETRHGESVEPTRDKEPEETELPAQKEFVESAESVDTTAVVVEETKTKPDLEEVVEVKNEVAESEQASQEFVESTEAVDTISELAEDTVTEAVTEEIFEVTSQVAECESAAEDFVETEEPVDTTAEVVQARETEPAIEKIVEAAETTDTTAEMAEESETDGTTEVAECEPATEEFVESTEPVDTTSTLAKDTVTEAVNEEIVEVTSEVAESEPVAEECFETAESVDTTAEVVQAPETEPVIEKIVEFITEVGESETALEEIVESSEPVDTACDVEDEAESEGVTEEIIPLQTEVIDREPAEIVSAEQADTSHELAEDTETEAVTDDIDIGTPESGIAAVEIVKAAEADDTTSEVAEESETEPVTEEVIETAEPLDTKPELAEETDTEAVTDDIVIGTPEVAESEPAAGEIIEASEPVETTTKFAAEPETEQTTNEIVETAEPYDTSSKVTEGPETKPAAPGVIVEGNESADITFKIFAETDSIPFIDETCEIAEHYDIASEKFEDTEIVVGFLKSVDTSEEADVTPEVAAYTESEQATEDLIATAEPLENTADVVKEPATQPTTEEVVEETGEPVEIPCKVIEESEIEPASEEIVESAELADVADEVAEETESKSVCEEMIEIDESCETSSELLNRTDDTDTEVATADVVDNADREAVIHEIVEIPIEMVEEIDTEAQVVDDLKTAGVEPVEEIPLRSEKIALVTVFEKTPDHASGECRSPQEIETIEKGELDKFFAEKDILEICDSEQGIPDDQTDISGSVTSHKTEDICYLDSNDLRDISGEVKLEIQSVHIREQSAEILKEVPVGKLVDVDDITESDVKTVELMANEQFATPPQSPGQQGETEGKLYEVDDMTMSPLCESPHMAREESSEERQLVMTHGLIAESSDKSTEHIGSVEATDLSQTSGNKTDVDIESVTEELSEEIVAEPVSEKIVSQPVSEEATPEPVTEEVASQPFSEEVPSEPISDKASSESVAEEEVVSETISEKAETEPVSEEVVPQSINVMAVSSEPVTVEVLQEVAMEPATEDEVASESAEVADEPVSDEIAARPISEKGVPESVTDEEVTPEPVTEGEIASEPVSEDIAPELVLEKVAPVSVSEEEVVPGPVTEEEIPTEPVIEEEIASEPVSEEIVPEPFSEEIAPEPVSEEIAPEPVSEEITPEPVKEEEVAPEPVTEEEVAPEPVTEEEVAPEPVTGEEVAPEQVTEEDEVAPELVTDEKEEVEPEQVTEEEVTPEPVTEEVAPEQVTEEEVSPEPVTEEVAPEQVTEEEVSPEPVTEEVAPEQVTEGEVTPEPVTEKEVAPEPVTEEVTPEKVTEKEVSPEPVTEEVAPEQVTEEEVSPEPVTEEVAPEQVTEEEVTPEPVTEKEVAPEPVTEEVEPEQVTEEEVAPEPVTEEVAPEQVTEEEVTPEPVTEEVAPEQVTEKEVAPEPVTEEVASEQVTEEEVTPEPVTEEVAPEQVTEKEVAPEQVTEEEVTPEPVTEEVAPEQVTEKEVAPEPVTEEVEPEQVTQEEVTPEPVTEEVEPEQVTEEEVTPEPVTEEVAPEQVTEEEVAPEPVTEEVAPEQVTEEELAPEPVTVEVAPEQVTEEEVSPEPFTEEVAPEQVTEEQVSPEPVTEEVAPEQVTEEQVAPEQVTEEEVAPEPVTEEEVSPEPVTEEVEPEQVTEEEVAPEPVTEEEVSPEPVKDEVEPEQVTEEEVAPELVTEEVEPEQVTEDEVAPEPVTEEEVAPEPVTEEVAPEPVSEKIASEPFREEEVAPEQFTEEEVAPEPVTEEQVAPEQVTEEEVAPEPVTEEVAPEPVTEEVEPEPVTEEEVAPEPATEEKVAPEPFTEEEVALEPVTEVIAPEPVTEDEVAPEQVTEDEVAPESVTEEEVSPEQVTEEHVAPEPVTEEQVARESVSEEEVAPEQVTEEHVAPEPVTEEQVAPEPVTGDEIALEQVYEEVASEPVIEEQVAPEPVSEEIVSQPASEEVAEPVSEEASLEPVTDDEVASEPVSEEMAPEPVTEGEDASEPNSDAIASEPVSGVASEPVSEAVSEPVSGELIAEQVSEEVASEPVSEEFASEPVSEEVASEQVIEKVTPRSVSNEVASEPVSEEVASESIYVVAPAPLMEEVTPEPVSEEVASEPVSEGVASEPVSEGVASEPVSEEVASEPVSEGVASEPATTEVASEVVSEEAVEMGHDRPGEELFVDASDTLEEHSGKQTDGKIEEKPSEEDEDFSSELKPSQLIEFAPYSQKVLLSDASESSPEGFGEVEETLPDGTKVRKCLIKTRIKRRTKKRTRKQDSHGFITEEFVTEEIPESDISETSSVKSSLSDAKCLVSPVPSVSPMEVATPGSVSSRGSMQVYTDSIDGDPQVETVVREYEETLPDGRVVVRRVTHTTRKQTIVKRVVMQGLETEDEARIILSGSITPETRAKSEAPQTWPDSTTDVQEVDEVLPDGSIAKKRVVKTTVHHPAASSEAAIDTTKTSAPLFFDPTSSEVQVTNGTIPSVVCTEEAATEMAVHEDELVQEDSGVIALSQTGMCSELTTPKIAIQEASPLVQSPTDDETDIPQRFADVTVDELAMECRRHSEAGDIEDVDVALTQPLHSPDQPPEDAADQGEEQPLSPTDYTLELDSEPVGCITADTSQQIFIEQAIEAARQPESRAPAEERPLSPTQYTLVDDHSEESSLAHVARPVEPPVDNEKSPSAEPERIDDTRSSPVETDECMTGCAAPLLLTGRQSSDSLLSDDSAAAAKPVVSLAGEADSFSSSEPALRQTFELSNETSVSTGSSEFSDLEAYAEKQPSFTPDLEPQHEEEDEEEGTATTERSVSFEETPDDAVASLDKRSSSFENIYQQTTLVAEAPPPVEHIEVGDRFDTKHVPDHLGQMVGKLCSFENLYRETVKEAKSVEEKDVDEKEDEQKYIDLPEKGAHEDQKEFERVDSLPEVEQMDVVEEEEAACSSSSAHSMVKKAASLDLDIKVKWHPVLPPPKLVTTQFFSQSSPPIDVTYESGLDLVGQEQLSGALESGHDNLERSQSYDVQEEQRSGSRSRHYSSPEDMLHALGDDEAQEDKATTDPADYDGDDQMSNSSSSEVAQHEEFCHPSESAHEREAADAKSDGTDVEELFSPSAQETFDLDKTDQSPYFHSPLDRVSPAEGEPHAQDETARLETGKKPAVGVSPSDFILEEPEEESEVERTDEVELSARGEDRRVMSEPHEAIKDQHSVTVIDSILQKHTSDTQPGETADGVFDFGAVDYGHDIREHDGMSESDHGASCMAAAISLETTMTHEDDTAMQTAMSVESVDRTESASLDSEDLEESYGDQHAELAEEMQVHIAPSPQPPQLPRQASGESEVESDDEAAPNTSAEPAATPLRTDLKLEIRTDDRPPEARPEPSGVGMLKKMESLSSEDIVKTSSSSDTSAEPTLLAATYDLESGAISRVVATYDISPDSVEKTLIAASQPKAVLSSPEDEVFEFDTGEVKQKDAPGSGDSTVSETAELAASHEPQAAEGTEDSTAYQMAEAEHEETRMMQVIDSEHEVSDDHIICQMTEAELEEICEPQTLDGAQAIAEDSDLMAEAELQAVGGAIETDNEDTVAARTPSPFEIVSYEDVSDYSGCVVQEPPVSPESPEQHVTFEPSIPTAPAVSPDEQSRRPKLSLVEEESPSFEHSSPISSSEPSDFHGPISPFDIQTLEQLPDVSADAEAAEAAVEEPEDSGQEPDKPEERAYIYTNGPTEVDYFPEQDMLFQLHAQPHYPQEPAAPVDVDSLMLDAEEHSSSETEIQPESEEGEPQEDAASVVLLQQVPDVAQPEEDFAPEDQSFFTESLREDIPAPEFDRMMSSDHTLYGLEMPTDETGAQSTQACSSVAGAESVARTSDPSDSHCDVTESSQDRSVFETHEESDDYEVPVATRQTSISGKAALESEAMAHIFTGPVDVDTPPGYEFSPATEDREAPLLESEHRSMSLEEELAQSQLEETDAPVSESDFMKSVNIEETPEPELVALTEETADDTAASRVHFTPVQTGDTSECTDQQQGDEATNQFELHVDVWDIERPRSPLPDDSCTFWDDKDADIDLPEDEPRSEGTNELEQSLRDTAAEFVDTVLKEAQCAIVSEQHQLEEGMDDEETGTPSERCEAESPVAVELSQIGKQVSDDIPEITVTQHLYEEMQKEDDTPYATGHDNDDQMEMSSDDKPDEGEQQHKEGDLMAFEDDFVVEPAGEQEPAEIEVHADVQDKVELGQTDAEVEMAEGAECQLEEEKSDDETPFLEVDSESKPDDNASKSIDDEQNGTNPFLEFSHSPLDEKGSVRLCEEDGQKEEEQKEGEKEELKDEEQKDEKQKGSDPFLVKGLDARMPKEIGDSPGADSSCSSDSDNENISDEDGGEEMEVDQELFVNIGYGMSELATIEEERSSIESGTTSSSSHNERMLPETPEETEQQPSLLRDEKLQGSPSPVHSGVSETDSDQTSSADTCTVISSVMPEDQGDSSSVDSFATVVNAEQIEAYADDRLKEIASMTSSFTSDLQGSFHEDLVPEPVISIDVRDKPSDIACELDDHSPCTEKPDVLEVSRGESLTMKVHPAEKDIVPTKDEFRPLRSKALTIKMPAHRDLRAYDRAESGKSSSSSSSEKLESAAESPGIAGQFFNKSSERDDISISSSLLEFECLEQAVQDRGSLEMFPPHALSPPQQPSSYNSRIGERDNISLSSSLAEFEHLECMIAPSDSPHKKLTPTKEASSLGSITSLNEFENLEGACQAQQTAEKQEALATDSSLSLHSDFEKLEDDELQAEAQKVVSLLESGSLLPSAQPDRGTSTASDPFSTTWVISSEMLIEPPPPDMPKQDEVEQLVPHKEDEKVDQCETDGCCAPDIDQIIREASVNVQNFAASMQIEGFELSADPSSQVLRDVGSEVDEIDAKEPSSRDIDDDSLDGRDDRDYKHKRSGDKKAEGVLVPAEIHTQDVDADSLQDSESASRSGPLDTDSLQDQDSVMAISAESFEFDQPIEPCPKTGETDQEVPQGETAMEGELIAAQKPDDPMQASADSLEDVNMHRSVDSDSIMQKSVDSDGAMQRSADSLNVEASCQMVQSVSSTGIMTDSLERGFPSSVSRDSLEQDATMTTSVDSLEMPLRDRRLADVMMASTESGSWSQTSSGFSSETLKSSGTETEDIMQVSSDCPDFGRPATDTEIRQEKDDIYTTDSVVYPAETTNIAFATLDSEGNLPTDSAGQMIVDSEGNMREQTETTARPTFIGARFEQYESDTVTLAEASAMFRRESVPSREDSDMTDCFRETRLQPSSSLTSPSTESSHSDNCYCGPTQDATASQLLQDDLVTTASPRDSQDPWSAAGIQPMDHPTDAPDQVVPAMEADFEDEAAGGEMAHSRVVMKKQIHKKTVIRNGKEETIIVEDTQIEQDDDAPEELQESVQQIVDQFMEGSGKLGEDAPQ</sequence>
<feature type="compositionally biased region" description="Acidic residues" evidence="1">
    <location>
        <begin position="347"/>
        <end position="359"/>
    </location>
</feature>
<feature type="compositionally biased region" description="Basic and acidic residues" evidence="1">
    <location>
        <begin position="4278"/>
        <end position="4291"/>
    </location>
</feature>
<feature type="compositionally biased region" description="Acidic residues" evidence="1">
    <location>
        <begin position="4250"/>
        <end position="4272"/>
    </location>
</feature>
<feature type="compositionally biased region" description="Polar residues" evidence="1">
    <location>
        <begin position="16"/>
        <end position="29"/>
    </location>
</feature>
<feature type="compositionally biased region" description="Acidic residues" evidence="1">
    <location>
        <begin position="378"/>
        <end position="400"/>
    </location>
</feature>
<feature type="compositionally biased region" description="Basic and acidic residues" evidence="1">
    <location>
        <begin position="4171"/>
        <end position="4180"/>
    </location>
</feature>
<feature type="compositionally biased region" description="Low complexity" evidence="1">
    <location>
        <begin position="973"/>
        <end position="985"/>
    </location>
</feature>
<feature type="compositionally biased region" description="Acidic residues" evidence="1">
    <location>
        <begin position="2618"/>
        <end position="2627"/>
    </location>
</feature>
<keyword evidence="3" id="KW-1185">Reference proteome</keyword>
<feature type="compositionally biased region" description="Acidic residues" evidence="1">
    <location>
        <begin position="1207"/>
        <end position="1223"/>
    </location>
</feature>
<feature type="compositionally biased region" description="Polar residues" evidence="1">
    <location>
        <begin position="4027"/>
        <end position="4048"/>
    </location>
</feature>
<name>A0AAD9KW88_RIDPI</name>
<feature type="region of interest" description="Disordered" evidence="1">
    <location>
        <begin position="3939"/>
        <end position="3990"/>
    </location>
</feature>
<feature type="compositionally biased region" description="Low complexity" evidence="1">
    <location>
        <begin position="1648"/>
        <end position="1660"/>
    </location>
</feature>
<comment type="caution">
    <text evidence="2">The sequence shown here is derived from an EMBL/GenBank/DDBJ whole genome shotgun (WGS) entry which is preliminary data.</text>
</comment>
<feature type="compositionally biased region" description="Basic and acidic residues" evidence="1">
    <location>
        <begin position="2708"/>
        <end position="2724"/>
    </location>
</feature>
<evidence type="ECO:0000256" key="1">
    <source>
        <dbReference type="SAM" id="MobiDB-lite"/>
    </source>
</evidence>
<feature type="region of interest" description="Disordered" evidence="1">
    <location>
        <begin position="291"/>
        <end position="314"/>
    </location>
</feature>
<feature type="region of interest" description="Disordered" evidence="1">
    <location>
        <begin position="377"/>
        <end position="405"/>
    </location>
</feature>
<feature type="compositionally biased region" description="Polar residues" evidence="1">
    <location>
        <begin position="3092"/>
        <end position="3101"/>
    </location>
</feature>
<feature type="compositionally biased region" description="Low complexity" evidence="1">
    <location>
        <begin position="3704"/>
        <end position="3715"/>
    </location>
</feature>
<dbReference type="PANTHER" id="PTHR17571:SF34">
    <property type="entry name" value="ACROSOMAL PROTEIN SP-10"/>
    <property type="match status" value="1"/>
</dbReference>
<feature type="compositionally biased region" description="Low complexity" evidence="1">
    <location>
        <begin position="1535"/>
        <end position="1546"/>
    </location>
</feature>
<feature type="compositionally biased region" description="Basic and acidic residues" evidence="1">
    <location>
        <begin position="3955"/>
        <end position="3971"/>
    </location>
</feature>
<proteinExistence type="predicted"/>
<feature type="compositionally biased region" description="Basic and acidic residues" evidence="1">
    <location>
        <begin position="3061"/>
        <end position="3081"/>
    </location>
</feature>
<feature type="compositionally biased region" description="Basic and acidic residues" evidence="1">
    <location>
        <begin position="4917"/>
        <end position="4940"/>
    </location>
</feature>
<feature type="compositionally biased region" description="Acidic residues" evidence="1">
    <location>
        <begin position="1994"/>
        <end position="2034"/>
    </location>
</feature>
<feature type="compositionally biased region" description="Basic and acidic residues" evidence="1">
    <location>
        <begin position="3884"/>
        <end position="3905"/>
    </location>
</feature>
<accession>A0AAD9KW88</accession>
<feature type="compositionally biased region" description="Acidic residues" evidence="1">
    <location>
        <begin position="1661"/>
        <end position="1706"/>
    </location>
</feature>
<feature type="compositionally biased region" description="Acidic residues" evidence="1">
    <location>
        <begin position="1461"/>
        <end position="1485"/>
    </location>
</feature>
<feature type="compositionally biased region" description="Acidic residues" evidence="1">
    <location>
        <begin position="1404"/>
        <end position="1447"/>
    </location>
</feature>
<feature type="region of interest" description="Disordered" evidence="1">
    <location>
        <begin position="4060"/>
        <end position="4097"/>
    </location>
</feature>
<feature type="region of interest" description="Disordered" evidence="1">
    <location>
        <begin position="2610"/>
        <end position="2639"/>
    </location>
</feature>
<feature type="region of interest" description="Disordered" evidence="1">
    <location>
        <begin position="472"/>
        <end position="492"/>
    </location>
</feature>
<dbReference type="EMBL" id="JAODUO010000530">
    <property type="protein sequence ID" value="KAK2178737.1"/>
    <property type="molecule type" value="Genomic_DNA"/>
</dbReference>
<feature type="compositionally biased region" description="Basic and acidic residues" evidence="1">
    <location>
        <begin position="5275"/>
        <end position="5294"/>
    </location>
</feature>
<feature type="region of interest" description="Disordered" evidence="1">
    <location>
        <begin position="3027"/>
        <end position="3231"/>
    </location>
</feature>
<feature type="region of interest" description="Disordered" evidence="1">
    <location>
        <begin position="2136"/>
        <end position="2250"/>
    </location>
</feature>
<feature type="compositionally biased region" description="Acidic residues" evidence="1">
    <location>
        <begin position="1613"/>
        <end position="1628"/>
    </location>
</feature>
<feature type="compositionally biased region" description="Acidic residues" evidence="1">
    <location>
        <begin position="303"/>
        <end position="314"/>
    </location>
</feature>
<feature type="compositionally biased region" description="Acidic residues" evidence="1">
    <location>
        <begin position="1058"/>
        <end position="1076"/>
    </location>
</feature>
<organism evidence="2 3">
    <name type="scientific">Ridgeia piscesae</name>
    <name type="common">Tubeworm</name>
    <dbReference type="NCBI Taxonomy" id="27915"/>
    <lineage>
        <taxon>Eukaryota</taxon>
        <taxon>Metazoa</taxon>
        <taxon>Spiralia</taxon>
        <taxon>Lophotrochozoa</taxon>
        <taxon>Annelida</taxon>
        <taxon>Polychaeta</taxon>
        <taxon>Sedentaria</taxon>
        <taxon>Canalipalpata</taxon>
        <taxon>Sabellida</taxon>
        <taxon>Siboglinidae</taxon>
        <taxon>Ridgeia</taxon>
    </lineage>
</organism>
<feature type="compositionally biased region" description="Acidic residues" evidence="1">
    <location>
        <begin position="184"/>
        <end position="198"/>
    </location>
</feature>
<feature type="region of interest" description="Disordered" evidence="1">
    <location>
        <begin position="4013"/>
        <end position="4048"/>
    </location>
</feature>
<feature type="region of interest" description="Disordered" evidence="1">
    <location>
        <begin position="1129"/>
        <end position="2097"/>
    </location>
</feature>
<feature type="compositionally biased region" description="Acidic residues" evidence="1">
    <location>
        <begin position="3191"/>
        <end position="3200"/>
    </location>
</feature>
<feature type="compositionally biased region" description="Basic and acidic residues" evidence="1">
    <location>
        <begin position="3164"/>
        <end position="3179"/>
    </location>
</feature>
<feature type="region of interest" description="Disordered" evidence="1">
    <location>
        <begin position="3778"/>
        <end position="3801"/>
    </location>
</feature>
<feature type="region of interest" description="Disordered" evidence="1">
    <location>
        <begin position="1"/>
        <end position="55"/>
    </location>
</feature>
<feature type="compositionally biased region" description="Low complexity" evidence="1">
    <location>
        <begin position="1224"/>
        <end position="1235"/>
    </location>
</feature>
<feature type="compositionally biased region" description="Basic and acidic residues" evidence="1">
    <location>
        <begin position="1767"/>
        <end position="1780"/>
    </location>
</feature>
<feature type="compositionally biased region" description="Low complexity" evidence="1">
    <location>
        <begin position="5297"/>
        <end position="5308"/>
    </location>
</feature>
<feature type="region of interest" description="Disordered" evidence="1">
    <location>
        <begin position="177"/>
        <end position="198"/>
    </location>
</feature>
<feature type="region of interest" description="Disordered" evidence="1">
    <location>
        <begin position="3305"/>
        <end position="3429"/>
    </location>
</feature>
<feature type="compositionally biased region" description="Low complexity" evidence="1">
    <location>
        <begin position="1314"/>
        <end position="1326"/>
    </location>
</feature>
<dbReference type="InterPro" id="IPR052671">
    <property type="entry name" value="Acrosomal_SP-10-like"/>
</dbReference>
<evidence type="ECO:0000313" key="2">
    <source>
        <dbReference type="EMBL" id="KAK2178737.1"/>
    </source>
</evidence>
<feature type="compositionally biased region" description="Low complexity" evidence="1">
    <location>
        <begin position="1793"/>
        <end position="1805"/>
    </location>
</feature>
<feature type="compositionally biased region" description="Acidic residues" evidence="1">
    <location>
        <begin position="3789"/>
        <end position="3800"/>
    </location>
</feature>
<feature type="compositionally biased region" description="Polar residues" evidence="1">
    <location>
        <begin position="5107"/>
        <end position="5124"/>
    </location>
</feature>
<reference evidence="2" key="1">
    <citation type="journal article" date="2023" name="Mol. Biol. Evol.">
        <title>Third-Generation Sequencing Reveals the Adaptive Role of the Epigenome in Three Deep-Sea Polychaetes.</title>
        <authorList>
            <person name="Perez M."/>
            <person name="Aroh O."/>
            <person name="Sun Y."/>
            <person name="Lan Y."/>
            <person name="Juniper S.K."/>
            <person name="Young C.R."/>
            <person name="Angers B."/>
            <person name="Qian P.Y."/>
        </authorList>
    </citation>
    <scope>NUCLEOTIDE SEQUENCE</scope>
    <source>
        <strain evidence="2">R07B-5</strain>
    </source>
</reference>
<feature type="compositionally biased region" description="Acidic residues" evidence="1">
    <location>
        <begin position="1806"/>
        <end position="1840"/>
    </location>
</feature>
<feature type="compositionally biased region" description="Basic and acidic residues" evidence="1">
    <location>
        <begin position="2220"/>
        <end position="2235"/>
    </location>
</feature>
<feature type="compositionally biased region" description="Acidic residues" evidence="1">
    <location>
        <begin position="1714"/>
        <end position="1763"/>
    </location>
</feature>
<feature type="compositionally biased region" description="Polar residues" evidence="1">
    <location>
        <begin position="3412"/>
        <end position="3429"/>
    </location>
</feature>
<feature type="compositionally biased region" description="Basic and acidic residues" evidence="1">
    <location>
        <begin position="4233"/>
        <end position="4244"/>
    </location>
</feature>
<feature type="compositionally biased region" description="Acidic residues" evidence="1">
    <location>
        <begin position="1499"/>
        <end position="1514"/>
    </location>
</feature>
<feature type="region of interest" description="Disordered" evidence="1">
    <location>
        <begin position="3486"/>
        <end position="3532"/>
    </location>
</feature>
<feature type="compositionally biased region" description="Acidic residues" evidence="1">
    <location>
        <begin position="1547"/>
        <end position="1600"/>
    </location>
</feature>
<feature type="region of interest" description="Disordered" evidence="1">
    <location>
        <begin position="4897"/>
        <end position="5026"/>
    </location>
</feature>
<feature type="region of interest" description="Disordered" evidence="1">
    <location>
        <begin position="2812"/>
        <end position="2850"/>
    </location>
</feature>